<dbReference type="InterPro" id="IPR013783">
    <property type="entry name" value="Ig-like_fold"/>
</dbReference>
<proteinExistence type="inferred from homology"/>
<keyword evidence="3" id="KW-0614">Plasmid</keyword>
<name>A0A0H3FNU8_RAHSY</name>
<dbReference type="SUPFAM" id="SSF49373">
    <property type="entry name" value="Invasin/intimin cell-adhesion fragments"/>
    <property type="match status" value="1"/>
</dbReference>
<dbReference type="AlphaFoldDB" id="A0A0H3FNU8"/>
<reference evidence="3 4" key="2">
    <citation type="journal article" date="2012" name="J. Bacteriol.">
        <title>Complete Genome Sequence of Rahnella sp. Strain Y9602, a Gammaproteobacterium Isolate from Metal- and Radionuclide-Contaminated Soil.</title>
        <authorList>
            <person name="Martinez R.J."/>
            <person name="Bruce D."/>
            <person name="Detter C."/>
            <person name="Goodwin L.A."/>
            <person name="Han J."/>
            <person name="Han C.S."/>
            <person name="Held B."/>
            <person name="Land M.L."/>
            <person name="Mikhailova N."/>
            <person name="Nolan M."/>
            <person name="Pennacchio L."/>
            <person name="Pitluck S."/>
            <person name="Tapia R."/>
            <person name="Woyke T."/>
            <person name="Sobecky P.A."/>
        </authorList>
    </citation>
    <scope>NUCLEOTIDE SEQUENCE [LARGE SCALE GENOMIC DNA]</scope>
    <source>
        <strain evidence="3 4">Y9602</strain>
        <plasmid evidence="3 4">pRAHAQ01</plasmid>
    </source>
</reference>
<reference evidence="4" key="1">
    <citation type="submission" date="2011-01" db="EMBL/GenBank/DDBJ databases">
        <title>Complete sequence of plasmid1 of Rahnella sp. Y9602.</title>
        <authorList>
            <consortium name="US DOE Joint Genome Institute"/>
            <person name="Lucas S."/>
            <person name="Copeland A."/>
            <person name="Lapidus A."/>
            <person name="Cheng J.-F."/>
            <person name="Goodwin L."/>
            <person name="Pitluck S."/>
            <person name="Lu M."/>
            <person name="Detter J.C."/>
            <person name="Han C."/>
            <person name="Tapia R."/>
            <person name="Land M."/>
            <person name="Hauser L."/>
            <person name="Kyrpides N."/>
            <person name="Ivanova N."/>
            <person name="Ovchinnikova G."/>
            <person name="Pagani I."/>
            <person name="Sobecky P.A."/>
            <person name="Martinez R.J."/>
            <person name="Woyke T."/>
        </authorList>
    </citation>
    <scope>NUCLEOTIDE SEQUENCE [LARGE SCALE GENOMIC DNA]</scope>
    <source>
        <strain evidence="4">Y9602</strain>
        <plasmid evidence="4">pRAHAQ01</plasmid>
    </source>
</reference>
<dbReference type="EMBL" id="CP002506">
    <property type="protein sequence ID" value="ADW76563.1"/>
    <property type="molecule type" value="Genomic_DNA"/>
</dbReference>
<dbReference type="RefSeq" id="WP_013578244.1">
    <property type="nucleotide sequence ID" value="NC_015062.1"/>
</dbReference>
<dbReference type="InterPro" id="IPR003344">
    <property type="entry name" value="Big_1_dom"/>
</dbReference>
<gene>
    <name evidence="3" type="ordered locus">Rahaq_4988</name>
</gene>
<dbReference type="Gene3D" id="2.60.40.10">
    <property type="entry name" value="Immunoglobulins"/>
    <property type="match status" value="1"/>
</dbReference>
<evidence type="ECO:0000259" key="2">
    <source>
        <dbReference type="PROSITE" id="PS51127"/>
    </source>
</evidence>
<evidence type="ECO:0000313" key="3">
    <source>
        <dbReference type="EMBL" id="ADW76563.1"/>
    </source>
</evidence>
<evidence type="ECO:0000256" key="1">
    <source>
        <dbReference type="ARBA" id="ARBA00010116"/>
    </source>
</evidence>
<feature type="domain" description="Big-1" evidence="2">
    <location>
        <begin position="30"/>
        <end position="121"/>
    </location>
</feature>
<organism evidence="3 4">
    <name type="scientific">Rahnella sp. (strain Y9602)</name>
    <dbReference type="NCBI Taxonomy" id="2703885"/>
    <lineage>
        <taxon>Bacteria</taxon>
        <taxon>Pseudomonadati</taxon>
        <taxon>Pseudomonadota</taxon>
        <taxon>Gammaproteobacteria</taxon>
        <taxon>Enterobacterales</taxon>
        <taxon>Yersiniaceae</taxon>
        <taxon>Rahnella</taxon>
    </lineage>
</organism>
<evidence type="ECO:0000313" key="4">
    <source>
        <dbReference type="Proteomes" id="UP000007257"/>
    </source>
</evidence>
<comment type="similarity">
    <text evidence="1">Belongs to the intimin/invasin family.</text>
</comment>
<geneLocation type="plasmid" evidence="3 4">
    <name>pRAHAQ01</name>
</geneLocation>
<dbReference type="SMART" id="SM00634">
    <property type="entry name" value="BID_1"/>
    <property type="match status" value="1"/>
</dbReference>
<dbReference type="Proteomes" id="UP000007257">
    <property type="component" value="Plasmid pRAHAQ01"/>
</dbReference>
<sequence>MIKRLWASIKAFFYTPVAATESQPKEITVKLSLLSINNSVPADGASQINLLATAVDDAGNPMVGTQLNFSASGAVLNFTGAMTNESGQAAVTLVSNIVGNAALTVSSADGSVSVTSLVTFIAVPADLTEVVNPTPAADTATTTLSPLEALKDDFNKVVAFIEHGIEVLGKDAEADLVALKNKFLL</sequence>
<dbReference type="InterPro" id="IPR008964">
    <property type="entry name" value="Invasin/intimin_cell_adhesion"/>
</dbReference>
<dbReference type="HOGENOM" id="CLU_1460155_0_0_6"/>
<protein>
    <submittedName>
        <fullName evidence="3">Ig domain protein group 1 domain protein</fullName>
    </submittedName>
</protein>
<dbReference type="OrthoDB" id="6507288at2"/>
<dbReference type="Pfam" id="PF02369">
    <property type="entry name" value="Big_1"/>
    <property type="match status" value="1"/>
</dbReference>
<dbReference type="KEGG" id="rah:Rahaq_4988"/>
<dbReference type="PROSITE" id="PS51127">
    <property type="entry name" value="BIG1"/>
    <property type="match status" value="1"/>
</dbReference>
<accession>A0A0H3FNU8</accession>